<proteinExistence type="predicted"/>
<feature type="region of interest" description="Disordered" evidence="1">
    <location>
        <begin position="1"/>
        <end position="25"/>
    </location>
</feature>
<dbReference type="Proteomes" id="UP000750711">
    <property type="component" value="Unassembled WGS sequence"/>
</dbReference>
<accession>A0A9P8LE75</accession>
<evidence type="ECO:0000256" key="2">
    <source>
        <dbReference type="SAM" id="Phobius"/>
    </source>
</evidence>
<evidence type="ECO:0000256" key="1">
    <source>
        <dbReference type="SAM" id="MobiDB-lite"/>
    </source>
</evidence>
<keyword evidence="2" id="KW-0812">Transmembrane</keyword>
<organism evidence="3 4">
    <name type="scientific">Trichoglossum hirsutum</name>
    <dbReference type="NCBI Taxonomy" id="265104"/>
    <lineage>
        <taxon>Eukaryota</taxon>
        <taxon>Fungi</taxon>
        <taxon>Dikarya</taxon>
        <taxon>Ascomycota</taxon>
        <taxon>Pezizomycotina</taxon>
        <taxon>Geoglossomycetes</taxon>
        <taxon>Geoglossales</taxon>
        <taxon>Geoglossaceae</taxon>
        <taxon>Trichoglossum</taxon>
    </lineage>
</organism>
<gene>
    <name evidence="3" type="ORF">GP486_002827</name>
</gene>
<keyword evidence="2" id="KW-0472">Membrane</keyword>
<dbReference type="EMBL" id="JAGHQM010000342">
    <property type="protein sequence ID" value="KAH0562481.1"/>
    <property type="molecule type" value="Genomic_DNA"/>
</dbReference>
<name>A0A9P8LE75_9PEZI</name>
<keyword evidence="2" id="KW-1133">Transmembrane helix</keyword>
<dbReference type="AlphaFoldDB" id="A0A9P8LE75"/>
<keyword evidence="4" id="KW-1185">Reference proteome</keyword>
<feature type="transmembrane region" description="Helical" evidence="2">
    <location>
        <begin position="610"/>
        <end position="631"/>
    </location>
</feature>
<evidence type="ECO:0000313" key="3">
    <source>
        <dbReference type="EMBL" id="KAH0562481.1"/>
    </source>
</evidence>
<comment type="caution">
    <text evidence="3">The sequence shown here is derived from an EMBL/GenBank/DDBJ whole genome shotgun (WGS) entry which is preliminary data.</text>
</comment>
<reference evidence="3" key="1">
    <citation type="submission" date="2021-03" db="EMBL/GenBank/DDBJ databases">
        <title>Comparative genomics and phylogenomic investigation of the class Geoglossomycetes provide insights into ecological specialization and systematics.</title>
        <authorList>
            <person name="Melie T."/>
            <person name="Pirro S."/>
            <person name="Miller A.N."/>
            <person name="Quandt A."/>
        </authorList>
    </citation>
    <scope>NUCLEOTIDE SEQUENCE</scope>
    <source>
        <strain evidence="3">CAQ_001_2017</strain>
    </source>
</reference>
<evidence type="ECO:0000313" key="4">
    <source>
        <dbReference type="Proteomes" id="UP000750711"/>
    </source>
</evidence>
<feature type="transmembrane region" description="Helical" evidence="2">
    <location>
        <begin position="637"/>
        <end position="659"/>
    </location>
</feature>
<protein>
    <submittedName>
        <fullName evidence="3">Uncharacterized protein</fullName>
    </submittedName>
</protein>
<sequence>MMGSAPQGYGGGYGTQPQGGKNYPQPYFGGTYELVHSRPAPLYGVAPSLGQSNGHAPRKVHGGGFVMGQRQGGSVPAQPTGGGLSLGQAQAGYAPTFGPAATYVPSQAKGGHAPKAAHGGGFVMGQGQEGHTQPGADRNGHFRAATTAAGSVRKGPNEDSYLSPWDAHLSKLVVQSTDHIYEGAQNSTWRRTFIRDISPWYMKIANYPFATVPANKDIWTPDEWGVVFAKWIPACCGLLLVLSLNPTAASGQVRNHGFYDPFVYKDWGCPRIARNPFEGRTLTLTTSSVAERVLGPRYLNFLNADSGFATAPADKTRVGTAYVFVGYTAEQFNHDSIDEMTQLHVMAETAARAAGVPAFWIAASCMPNPRELEQDVYRISDVMRGAHSLVIIVGPTASNPNPQTTNDMLKVWGQRMWTLPEALLSPQERPIRVYTRGLEGPPWEIMKKQFAAVVWEDPLISRQLIDHYTHSLDLSRLELVTIALRCLKDRRTEQYLRGDLSYALMGLLRQRPKVDHTDTAFRAFARLSLANDSDMLLERLVCTLPKSRDSPWLSMDDAWDTNLWDIYPRCQVAGIGDDDSVILDGAFGAAIRWKSFAPVAYIKRDSWKRFFARTLLHGSPFSFVIGVAIIVMEVTFLIPLAAIFLVQSLLVILASPYLVRVIYSGKLWGQQAWFFGFEGHLDLATIESYIFGSYMGRLKWSTSGSPISKHVQNQFDELVGIDPTTDPAVRARVDAAATAPFGSMKVFTLIDTNTLTVTMFEAVRPPVAVLLCGREGGMQRAVMCSYDWKTQTLYRETVLRMETPVLQKMFRVHRFRFGFSRPMEGTAN</sequence>